<feature type="compositionally biased region" description="Low complexity" evidence="1">
    <location>
        <begin position="136"/>
        <end position="152"/>
    </location>
</feature>
<evidence type="ECO:0000313" key="5">
    <source>
        <dbReference type="Proteomes" id="UP000284842"/>
    </source>
</evidence>
<dbReference type="Pfam" id="PF25871">
    <property type="entry name" value="HTH_76"/>
    <property type="match status" value="1"/>
</dbReference>
<feature type="domain" description="Peroxisomal membrane protein PEX14-like KPWE" evidence="2">
    <location>
        <begin position="83"/>
        <end position="130"/>
    </location>
</feature>
<organism evidence="4 5">
    <name type="scientific">Panaeolus cyanescens</name>
    <dbReference type="NCBI Taxonomy" id="181874"/>
    <lineage>
        <taxon>Eukaryota</taxon>
        <taxon>Fungi</taxon>
        <taxon>Dikarya</taxon>
        <taxon>Basidiomycota</taxon>
        <taxon>Agaricomycotina</taxon>
        <taxon>Agaricomycetes</taxon>
        <taxon>Agaricomycetidae</taxon>
        <taxon>Agaricales</taxon>
        <taxon>Agaricineae</taxon>
        <taxon>Galeropsidaceae</taxon>
        <taxon>Panaeolus</taxon>
    </lineage>
</organism>
<sequence>MQRYLQTWPNIILAKQGLQSIISSGTIDINAPENVREDMIRRTRVFYFNQTTGSNISMEDAARVELGFTQTAAQQPPETDETRVLSFAELKELIESGNVDKIPNNKIIPEAINDAPPSESVTPARKKPWEIAAQATSSTPSGDSTSTNAVAS</sequence>
<evidence type="ECO:0000313" key="4">
    <source>
        <dbReference type="EMBL" id="PPQ99303.1"/>
    </source>
</evidence>
<evidence type="ECO:0000256" key="1">
    <source>
        <dbReference type="SAM" id="MobiDB-lite"/>
    </source>
</evidence>
<comment type="caution">
    <text evidence="4">The sequence shown here is derived from an EMBL/GenBank/DDBJ whole genome shotgun (WGS) entry which is preliminary data.</text>
</comment>
<dbReference type="OrthoDB" id="9936937at2759"/>
<proteinExistence type="predicted"/>
<keyword evidence="5" id="KW-1185">Reference proteome</keyword>
<dbReference type="Pfam" id="PF17733">
    <property type="entry name" value="KPWE_dom"/>
    <property type="match status" value="1"/>
</dbReference>
<gene>
    <name evidence="4" type="ORF">CVT24_009171</name>
</gene>
<feature type="region of interest" description="Disordered" evidence="1">
    <location>
        <begin position="110"/>
        <end position="152"/>
    </location>
</feature>
<protein>
    <submittedName>
        <fullName evidence="4">Uncharacterized protein</fullName>
    </submittedName>
</protein>
<reference evidence="4 5" key="1">
    <citation type="journal article" date="2018" name="Evol. Lett.">
        <title>Horizontal gene cluster transfer increased hallucinogenic mushroom diversity.</title>
        <authorList>
            <person name="Reynolds H.T."/>
            <person name="Vijayakumar V."/>
            <person name="Gluck-Thaler E."/>
            <person name="Korotkin H.B."/>
            <person name="Matheny P.B."/>
            <person name="Slot J.C."/>
        </authorList>
    </citation>
    <scope>NUCLEOTIDE SEQUENCE [LARGE SCALE GENOMIC DNA]</scope>
    <source>
        <strain evidence="4 5">2629</strain>
    </source>
</reference>
<dbReference type="InParanoid" id="A0A409Y8V2"/>
<dbReference type="EMBL" id="NHTK01001363">
    <property type="protein sequence ID" value="PPQ99303.1"/>
    <property type="molecule type" value="Genomic_DNA"/>
</dbReference>
<feature type="domain" description="PEX14-like helix-turn-helix" evidence="3">
    <location>
        <begin position="16"/>
        <end position="61"/>
    </location>
</feature>
<dbReference type="InterPro" id="IPR058841">
    <property type="entry name" value="HTH_76"/>
</dbReference>
<dbReference type="InterPro" id="IPR040554">
    <property type="entry name" value="KPWE_PEX14_dom"/>
</dbReference>
<dbReference type="Proteomes" id="UP000284842">
    <property type="component" value="Unassembled WGS sequence"/>
</dbReference>
<dbReference type="AlphaFoldDB" id="A0A409Y8V2"/>
<dbReference type="STRING" id="181874.A0A409Y8V2"/>
<evidence type="ECO:0000259" key="3">
    <source>
        <dbReference type="Pfam" id="PF25871"/>
    </source>
</evidence>
<evidence type="ECO:0000259" key="2">
    <source>
        <dbReference type="Pfam" id="PF17733"/>
    </source>
</evidence>
<accession>A0A409Y8V2</accession>
<name>A0A409Y8V2_9AGAR</name>